<evidence type="ECO:0000313" key="2">
    <source>
        <dbReference type="EMBL" id="CAD7231928.1"/>
    </source>
</evidence>
<name>A0A7R8WHQ6_9CRUS</name>
<dbReference type="GO" id="GO:0016020">
    <property type="term" value="C:membrane"/>
    <property type="evidence" value="ECO:0007669"/>
    <property type="project" value="TreeGrafter"/>
</dbReference>
<dbReference type="AlphaFoldDB" id="A0A7R8WHQ6"/>
<organism evidence="2">
    <name type="scientific">Cyprideis torosa</name>
    <dbReference type="NCBI Taxonomy" id="163714"/>
    <lineage>
        <taxon>Eukaryota</taxon>
        <taxon>Metazoa</taxon>
        <taxon>Ecdysozoa</taxon>
        <taxon>Arthropoda</taxon>
        <taxon>Crustacea</taxon>
        <taxon>Oligostraca</taxon>
        <taxon>Ostracoda</taxon>
        <taxon>Podocopa</taxon>
        <taxon>Podocopida</taxon>
        <taxon>Cytherocopina</taxon>
        <taxon>Cytheroidea</taxon>
        <taxon>Cytherideidae</taxon>
        <taxon>Cyprideis</taxon>
    </lineage>
</organism>
<gene>
    <name evidence="2" type="ORF">CTOB1V02_LOCUS9771</name>
</gene>
<feature type="non-terminal residue" evidence="2">
    <location>
        <position position="1"/>
    </location>
</feature>
<evidence type="ECO:0000256" key="1">
    <source>
        <dbReference type="ARBA" id="ARBA00007471"/>
    </source>
</evidence>
<proteinExistence type="inferred from homology"/>
<dbReference type="PROSITE" id="PS51339">
    <property type="entry name" value="PPASE_MYOTUBULARIN"/>
    <property type="match status" value="1"/>
</dbReference>
<dbReference type="PANTHER" id="PTHR10807">
    <property type="entry name" value="MYOTUBULARIN-RELATED"/>
    <property type="match status" value="1"/>
</dbReference>
<dbReference type="InterPro" id="IPR011993">
    <property type="entry name" value="PH-like_dom_sf"/>
</dbReference>
<dbReference type="PANTHER" id="PTHR10807:SF110">
    <property type="entry name" value="FI17948P1"/>
    <property type="match status" value="1"/>
</dbReference>
<dbReference type="InterPro" id="IPR029021">
    <property type="entry name" value="Prot-tyrosine_phosphatase-like"/>
</dbReference>
<dbReference type="Gene3D" id="2.30.29.30">
    <property type="entry name" value="Pleckstrin-homology domain (PH domain)/Phosphotyrosine-binding domain (PTB)"/>
    <property type="match status" value="1"/>
</dbReference>
<dbReference type="GO" id="GO:0005737">
    <property type="term" value="C:cytoplasm"/>
    <property type="evidence" value="ECO:0007669"/>
    <property type="project" value="TreeGrafter"/>
</dbReference>
<dbReference type="InterPro" id="IPR010569">
    <property type="entry name" value="Myotubularin-like_Pase_dom"/>
</dbReference>
<dbReference type="SUPFAM" id="SSF50729">
    <property type="entry name" value="PH domain-like"/>
    <property type="match status" value="1"/>
</dbReference>
<dbReference type="SUPFAM" id="SSF52799">
    <property type="entry name" value="(Phosphotyrosine protein) phosphatases II"/>
    <property type="match status" value="1"/>
</dbReference>
<dbReference type="GO" id="GO:0046856">
    <property type="term" value="P:phosphatidylinositol dephosphorylation"/>
    <property type="evidence" value="ECO:0007669"/>
    <property type="project" value="TreeGrafter"/>
</dbReference>
<protein>
    <submittedName>
        <fullName evidence="2">Uncharacterized protein</fullName>
    </submittedName>
</protein>
<dbReference type="EMBL" id="OB664034">
    <property type="protein sequence ID" value="CAD7231928.1"/>
    <property type="molecule type" value="Genomic_DNA"/>
</dbReference>
<sequence>MSIPSIPSSKFYVDIDSSSDEVPNENPPTPLVLEPFMLPGEVEVTRAHKVLLFHSFTEKRKGISGTLFLTNFKLSFQTLTQGLPLPRDALEHNFLSRYDVCLSAIESIGSVSGGRVKKFVLGERINSRIKSLLVRCKDFRLFFFGFKFTPTENEVSMLVRTLLHYSFPDRVSLHFAFDYKTPAPVEYETHQSFSTANDWVSELERTGCPGWRPTYINEDFKYFHDLPVSFVVPLNCSDEMLLKSKRHAHPFQNSKIHSDSCRIPIWTWGRKSGAALVRMGKISDTENSDASISLLSTVQHAHPRQEKPVILDLEERIGVPSDAQTAFTKLRDLCTP</sequence>
<dbReference type="InterPro" id="IPR030564">
    <property type="entry name" value="Myotubularin"/>
</dbReference>
<comment type="similarity">
    <text evidence="1">Belongs to the protein-tyrosine phosphatase family. Non-receptor class myotubularin subfamily.</text>
</comment>
<accession>A0A7R8WHQ6</accession>
<reference evidence="2" key="1">
    <citation type="submission" date="2020-11" db="EMBL/GenBank/DDBJ databases">
        <authorList>
            <person name="Tran Van P."/>
        </authorList>
    </citation>
    <scope>NUCLEOTIDE SEQUENCE</scope>
</reference>
<dbReference type="OrthoDB" id="271628at2759"/>